<protein>
    <recommendedName>
        <fullName evidence="10">Sulfate exporter family transporter</fullName>
    </recommendedName>
</protein>
<feature type="transmembrane region" description="Helical" evidence="7">
    <location>
        <begin position="193"/>
        <end position="211"/>
    </location>
</feature>
<keyword evidence="4 7" id="KW-0812">Transmembrane</keyword>
<evidence type="ECO:0000256" key="5">
    <source>
        <dbReference type="ARBA" id="ARBA00022989"/>
    </source>
</evidence>
<evidence type="ECO:0000256" key="7">
    <source>
        <dbReference type="SAM" id="Phobius"/>
    </source>
</evidence>
<feature type="transmembrane region" description="Helical" evidence="7">
    <location>
        <begin position="439"/>
        <end position="463"/>
    </location>
</feature>
<sequence length="471" mass="49154">MSERSIARESAGGHAVTASEARRPFGTEDWWAVAIGLLAIVVAYALFASGGSIKWLAVAPAKWSDIGQLAGDLGKHAGGYVALFIAFAAVFSVAIAALGLPIGQFLAGFLVVFIVSTAIFAAGAWAKASSYNLEPPLIALALGLIVSNVFRLPAWLAPALRVEFYIKVGIVLLGATLPLTLIVWAGPVAIGQATIVSLVTFFVIYGVARALDIDKRFAAVLGVGGAVCGVSAAIAIAGAVRARREQASVAITLVVIWAIVMVFALPAIARALGLPTGIAGAWIGTSEFADAAGIAAAQAYGDFARHAPGVVAGAPDASLQAFVLMKVVGRDIWIGIWAFVLAIVATTRWERDTADGVQANPRAREIWTRFPKFVIGFVVASAIVTWIASHYTLADYRSVVTPAFVAPIVALRTWAFTFCFLSIGLTTRFSTLAGTGARPLAAFTAGVAVNVVIGYLLSVHLFAPYWSALGQ</sequence>
<evidence type="ECO:0000256" key="3">
    <source>
        <dbReference type="ARBA" id="ARBA00022475"/>
    </source>
</evidence>
<evidence type="ECO:0000313" key="8">
    <source>
        <dbReference type="EMBL" id="SAK48442.1"/>
    </source>
</evidence>
<dbReference type="PANTHER" id="PTHR30106:SF1">
    <property type="entry name" value="UPF0324 MEMBRANE PROTEIN FN0533"/>
    <property type="match status" value="1"/>
</dbReference>
<feature type="transmembrane region" description="Helical" evidence="7">
    <location>
        <begin position="164"/>
        <end position="186"/>
    </location>
</feature>
<feature type="transmembrane region" description="Helical" evidence="7">
    <location>
        <begin position="217"/>
        <end position="240"/>
    </location>
</feature>
<dbReference type="Pfam" id="PF03601">
    <property type="entry name" value="Cons_hypoth698"/>
    <property type="match status" value="1"/>
</dbReference>
<reference evidence="8" key="1">
    <citation type="submission" date="2016-01" db="EMBL/GenBank/DDBJ databases">
        <authorList>
            <person name="Peeters C."/>
        </authorList>
    </citation>
    <scope>NUCLEOTIDE SEQUENCE</scope>
    <source>
        <strain evidence="8">LMG 29320</strain>
    </source>
</reference>
<feature type="transmembrane region" description="Helical" evidence="7">
    <location>
        <begin position="77"/>
        <end position="99"/>
    </location>
</feature>
<keyword evidence="6 7" id="KW-0472">Membrane</keyword>
<gene>
    <name evidence="8" type="ORF">AWB77_01034</name>
</gene>
<feature type="transmembrane region" description="Helical" evidence="7">
    <location>
        <begin position="332"/>
        <end position="349"/>
    </location>
</feature>
<feature type="transmembrane region" description="Helical" evidence="7">
    <location>
        <begin position="30"/>
        <end position="56"/>
    </location>
</feature>
<accession>A0A157ZSE3</accession>
<dbReference type="EMBL" id="FCNX02000002">
    <property type="protein sequence ID" value="SAK48442.1"/>
    <property type="molecule type" value="Genomic_DNA"/>
</dbReference>
<dbReference type="OrthoDB" id="9766798at2"/>
<evidence type="ECO:0008006" key="10">
    <source>
        <dbReference type="Google" id="ProtNLM"/>
    </source>
</evidence>
<feature type="transmembrane region" description="Helical" evidence="7">
    <location>
        <begin position="137"/>
        <end position="158"/>
    </location>
</feature>
<dbReference type="GO" id="GO:0005886">
    <property type="term" value="C:plasma membrane"/>
    <property type="evidence" value="ECO:0007669"/>
    <property type="project" value="UniProtKB-SubCell"/>
</dbReference>
<feature type="transmembrane region" description="Helical" evidence="7">
    <location>
        <begin position="370"/>
        <end position="391"/>
    </location>
</feature>
<proteinExistence type="inferred from homology"/>
<evidence type="ECO:0000256" key="2">
    <source>
        <dbReference type="ARBA" id="ARBA00007977"/>
    </source>
</evidence>
<evidence type="ECO:0000256" key="6">
    <source>
        <dbReference type="ARBA" id="ARBA00023136"/>
    </source>
</evidence>
<dbReference type="AlphaFoldDB" id="A0A157ZSE3"/>
<name>A0A157ZSE3_9BURK</name>
<organism evidence="8 9">
    <name type="scientific">Caballeronia fortuita</name>
    <dbReference type="NCBI Taxonomy" id="1777138"/>
    <lineage>
        <taxon>Bacteria</taxon>
        <taxon>Pseudomonadati</taxon>
        <taxon>Pseudomonadota</taxon>
        <taxon>Betaproteobacteria</taxon>
        <taxon>Burkholderiales</taxon>
        <taxon>Burkholderiaceae</taxon>
        <taxon>Caballeronia</taxon>
    </lineage>
</organism>
<feature type="transmembrane region" description="Helical" evidence="7">
    <location>
        <begin position="105"/>
        <end position="125"/>
    </location>
</feature>
<keyword evidence="3" id="KW-1003">Cell membrane</keyword>
<feature type="transmembrane region" description="Helical" evidence="7">
    <location>
        <begin position="403"/>
        <end position="427"/>
    </location>
</feature>
<comment type="caution">
    <text evidence="8">The sequence shown here is derived from an EMBL/GenBank/DDBJ whole genome shotgun (WGS) entry which is preliminary data.</text>
</comment>
<dbReference type="STRING" id="1777138.AWB77_01034"/>
<comment type="subcellular location">
    <subcellularLocation>
        <location evidence="1">Cell membrane</location>
        <topology evidence="1">Multi-pass membrane protein</topology>
    </subcellularLocation>
</comment>
<keyword evidence="5 7" id="KW-1133">Transmembrane helix</keyword>
<dbReference type="InterPro" id="IPR018383">
    <property type="entry name" value="UPF0324_pro"/>
</dbReference>
<dbReference type="RefSeq" id="WP_082852584.1">
    <property type="nucleotide sequence ID" value="NZ_FCNX02000002.1"/>
</dbReference>
<dbReference type="PANTHER" id="PTHR30106">
    <property type="entry name" value="INNER MEMBRANE PROTEIN YEIH-RELATED"/>
    <property type="match status" value="1"/>
</dbReference>
<evidence type="ECO:0000313" key="9">
    <source>
        <dbReference type="Proteomes" id="UP000054903"/>
    </source>
</evidence>
<keyword evidence="9" id="KW-1185">Reference proteome</keyword>
<dbReference type="Proteomes" id="UP000054903">
    <property type="component" value="Unassembled WGS sequence"/>
</dbReference>
<evidence type="ECO:0000256" key="1">
    <source>
        <dbReference type="ARBA" id="ARBA00004651"/>
    </source>
</evidence>
<feature type="transmembrane region" description="Helical" evidence="7">
    <location>
        <begin position="247"/>
        <end position="269"/>
    </location>
</feature>
<comment type="similarity">
    <text evidence="2">Belongs to the UPF0324 family.</text>
</comment>
<evidence type="ECO:0000256" key="4">
    <source>
        <dbReference type="ARBA" id="ARBA00022692"/>
    </source>
</evidence>